<dbReference type="InterPro" id="IPR017705">
    <property type="entry name" value="Ribonuclease_Y"/>
</dbReference>
<dbReference type="NCBIfam" id="TIGR03319">
    <property type="entry name" value="RNase_Y"/>
    <property type="match status" value="1"/>
</dbReference>
<evidence type="ECO:0000313" key="9">
    <source>
        <dbReference type="EMBL" id="VZK65367.1"/>
    </source>
</evidence>
<feature type="coiled-coil region" evidence="7">
    <location>
        <begin position="70"/>
        <end position="104"/>
    </location>
</feature>
<dbReference type="InterPro" id="IPR006675">
    <property type="entry name" value="HDIG_dom"/>
</dbReference>
<keyword evidence="5" id="KW-0812">Transmembrane</keyword>
<dbReference type="PROSITE" id="PS51831">
    <property type="entry name" value="HD"/>
    <property type="match status" value="1"/>
</dbReference>
<dbReference type="SMART" id="SM00471">
    <property type="entry name" value="HDc"/>
    <property type="match status" value="1"/>
</dbReference>
<dbReference type="SUPFAM" id="SSF109604">
    <property type="entry name" value="HD-domain/PDEase-like"/>
    <property type="match status" value="1"/>
</dbReference>
<organism evidence="9">
    <name type="scientific">Mycoplasma feriruminatoris</name>
    <dbReference type="NCBI Taxonomy" id="1179777"/>
    <lineage>
        <taxon>Bacteria</taxon>
        <taxon>Bacillati</taxon>
        <taxon>Mycoplasmatota</taxon>
        <taxon>Mollicutes</taxon>
        <taxon>Mycoplasmataceae</taxon>
        <taxon>Mycoplasma</taxon>
    </lineage>
</organism>
<evidence type="ECO:0000256" key="1">
    <source>
        <dbReference type="ARBA" id="ARBA00022722"/>
    </source>
</evidence>
<dbReference type="Pfam" id="PF00013">
    <property type="entry name" value="KH_1"/>
    <property type="match status" value="1"/>
</dbReference>
<keyword evidence="7" id="KW-0175">Coiled coil</keyword>
<reference evidence="9" key="1">
    <citation type="submission" date="2019-11" db="EMBL/GenBank/DDBJ databases">
        <authorList>
            <person name="Falquet L."/>
            <person name="Falquet L."/>
        </authorList>
    </citation>
    <scope>NUCLEOTIDE SEQUENCE</scope>
    <source>
        <strain evidence="9">G5813/1+2</strain>
    </source>
</reference>
<dbReference type="InterPro" id="IPR004087">
    <property type="entry name" value="KH_dom"/>
</dbReference>
<dbReference type="HAMAP" id="MF_00335">
    <property type="entry name" value="RNase_Y"/>
    <property type="match status" value="1"/>
</dbReference>
<sequence length="512" mass="58200">MDEDIIIILSVFCGIFFICFVISSAILLYLWKSKSRKHLIEQYIKEAKQAKKQVLANGYKEISEAKMLFLKRSELEKNELDRVKEQLDMRANDLKRNQEIVESKSQRLDASMLDLEKRKFLVDQKEEYLIKRLEDVSGLTKQQAKELLIKQVRNKSEKELISILKNAELQAHSKAKVVANNILISAMERIKVELTSQRTTNIVKLPSDDLKGRIIGKDGRNMKTFEQVGGVDIVVDETPNTVIVSSFNPIRREIATRTLEQLIVDGRIQPVKIENELKKQEQELEYIIQETGLNTIKELNINDIDIELVKLIGKLKFRTSYGQNVLAHSIEVAKLSGLIAAELGLDAEKATRAGLLHDIGKALDFEKQGSHVELGAEIARKYNEDPIIINCIESHHEDKEKESEIAAIVAIADSISASRPGARYNAIDEFILRMNEIEKIGNSIPGVAKTYALQSGRQIRLIVDPLVASDLDLALILEKMKEQIKEKVIIPGEITITVIREKKRNWYFKINI</sequence>
<gene>
    <name evidence="5 9" type="primary">rny</name>
    <name evidence="9" type="ORF">MF5292_00542</name>
</gene>
<protein>
    <recommendedName>
        <fullName evidence="5 6">Ribonuclease Y</fullName>
        <shortName evidence="5">RNase Y</shortName>
        <ecNumber evidence="5 6">3.1.-.-</ecNumber>
    </recommendedName>
</protein>
<evidence type="ECO:0000256" key="6">
    <source>
        <dbReference type="NCBIfam" id="TIGR03319"/>
    </source>
</evidence>
<keyword evidence="4 5" id="KW-0694">RNA-binding</keyword>
<dbReference type="GO" id="GO:0003723">
    <property type="term" value="F:RNA binding"/>
    <property type="evidence" value="ECO:0007669"/>
    <property type="project" value="UniProtKB-UniRule"/>
</dbReference>
<evidence type="ECO:0000256" key="3">
    <source>
        <dbReference type="ARBA" id="ARBA00022801"/>
    </source>
</evidence>
<dbReference type="InterPro" id="IPR022711">
    <property type="entry name" value="RNase_Y_N"/>
</dbReference>
<keyword evidence="3 5" id="KW-0378">Hydrolase</keyword>
<dbReference type="NCBIfam" id="TIGR00277">
    <property type="entry name" value="HDIG"/>
    <property type="match status" value="1"/>
</dbReference>
<dbReference type="GO" id="GO:0005886">
    <property type="term" value="C:plasma membrane"/>
    <property type="evidence" value="ECO:0007669"/>
    <property type="project" value="UniProtKB-SubCell"/>
</dbReference>
<dbReference type="SUPFAM" id="SSF54791">
    <property type="entry name" value="Eukaryotic type KH-domain (KH-domain type I)"/>
    <property type="match status" value="1"/>
</dbReference>
<dbReference type="AlphaFoldDB" id="A0A654IAK0"/>
<dbReference type="Gene3D" id="3.30.1370.10">
    <property type="entry name" value="K Homology domain, type 1"/>
    <property type="match status" value="1"/>
</dbReference>
<comment type="subcellular location">
    <subcellularLocation>
        <location evidence="5">Cell membrane</location>
        <topology evidence="5">Single-pass membrane protein</topology>
    </subcellularLocation>
</comment>
<dbReference type="EC" id="3.1.-.-" evidence="5 6"/>
<accession>A0A654IAK0</accession>
<dbReference type="Gene3D" id="1.10.3210.10">
    <property type="entry name" value="Hypothetical protein af1432"/>
    <property type="match status" value="1"/>
</dbReference>
<dbReference type="EMBL" id="LR738858">
    <property type="protein sequence ID" value="VZK65367.1"/>
    <property type="molecule type" value="Genomic_DNA"/>
</dbReference>
<dbReference type="InterPro" id="IPR036612">
    <property type="entry name" value="KH_dom_type_1_sf"/>
</dbReference>
<dbReference type="CDD" id="cd22431">
    <property type="entry name" value="KH-I_RNaseY"/>
    <property type="match status" value="1"/>
</dbReference>
<evidence type="ECO:0000256" key="5">
    <source>
        <dbReference type="HAMAP-Rule" id="MF_00335"/>
    </source>
</evidence>
<proteinExistence type="inferred from homology"/>
<dbReference type="CDD" id="cd00077">
    <property type="entry name" value="HDc"/>
    <property type="match status" value="1"/>
</dbReference>
<dbReference type="InterPro" id="IPR006674">
    <property type="entry name" value="HD_domain"/>
</dbReference>
<dbReference type="Pfam" id="PF12072">
    <property type="entry name" value="RNase_Y_N"/>
    <property type="match status" value="1"/>
</dbReference>
<evidence type="ECO:0000256" key="4">
    <source>
        <dbReference type="ARBA" id="ARBA00022884"/>
    </source>
</evidence>
<dbReference type="Pfam" id="PF01966">
    <property type="entry name" value="HD"/>
    <property type="match status" value="1"/>
</dbReference>
<keyword evidence="2 5" id="KW-0255">Endonuclease</keyword>
<keyword evidence="5" id="KW-1133">Transmembrane helix</keyword>
<name>A0A654IAK0_9MOLU</name>
<dbReference type="InterPro" id="IPR004088">
    <property type="entry name" value="KH_dom_type_1"/>
</dbReference>
<keyword evidence="5" id="KW-0472">Membrane</keyword>
<feature type="domain" description="HD" evidence="8">
    <location>
        <begin position="325"/>
        <end position="418"/>
    </location>
</feature>
<keyword evidence="1 5" id="KW-0540">Nuclease</keyword>
<evidence type="ECO:0000259" key="8">
    <source>
        <dbReference type="PROSITE" id="PS51831"/>
    </source>
</evidence>
<dbReference type="GO" id="GO:0006402">
    <property type="term" value="P:mRNA catabolic process"/>
    <property type="evidence" value="ECO:0007669"/>
    <property type="project" value="UniProtKB-UniRule"/>
</dbReference>
<dbReference type="InterPro" id="IPR003607">
    <property type="entry name" value="HD/PDEase_dom"/>
</dbReference>
<dbReference type="GO" id="GO:0016787">
    <property type="term" value="F:hydrolase activity"/>
    <property type="evidence" value="ECO:0007669"/>
    <property type="project" value="UniProtKB-KW"/>
</dbReference>
<comment type="function">
    <text evidence="5">Endoribonuclease that initiates mRNA decay.</text>
</comment>
<keyword evidence="5" id="KW-1003">Cell membrane</keyword>
<evidence type="ECO:0000256" key="2">
    <source>
        <dbReference type="ARBA" id="ARBA00022759"/>
    </source>
</evidence>
<dbReference type="PANTHER" id="PTHR12826">
    <property type="entry name" value="RIBONUCLEASE Y"/>
    <property type="match status" value="1"/>
</dbReference>
<comment type="similarity">
    <text evidence="5">Belongs to the RNase Y family.</text>
</comment>
<dbReference type="SMART" id="SM00322">
    <property type="entry name" value="KH"/>
    <property type="match status" value="1"/>
</dbReference>
<dbReference type="GO" id="GO:0004521">
    <property type="term" value="F:RNA endonuclease activity"/>
    <property type="evidence" value="ECO:0007669"/>
    <property type="project" value="UniProtKB-UniRule"/>
</dbReference>
<feature type="transmembrane region" description="Helical" evidence="5">
    <location>
        <begin position="6"/>
        <end position="31"/>
    </location>
</feature>
<dbReference type="PANTHER" id="PTHR12826:SF15">
    <property type="entry name" value="RIBONUCLEASE Y"/>
    <property type="match status" value="1"/>
</dbReference>
<evidence type="ECO:0000256" key="7">
    <source>
        <dbReference type="SAM" id="Coils"/>
    </source>
</evidence>